<dbReference type="AlphaFoldDB" id="A0A1F6CSZ7"/>
<protein>
    <recommendedName>
        <fullName evidence="2">Transglycosylase SLT domain-containing protein</fullName>
    </recommendedName>
</protein>
<proteinExistence type="predicted"/>
<dbReference type="Proteomes" id="UP000178606">
    <property type="component" value="Unassembled WGS sequence"/>
</dbReference>
<feature type="signal peptide" evidence="1">
    <location>
        <begin position="1"/>
        <end position="20"/>
    </location>
</feature>
<name>A0A1F6CSZ7_HANXR</name>
<dbReference type="CDD" id="cd16894">
    <property type="entry name" value="MltD-like"/>
    <property type="match status" value="1"/>
</dbReference>
<organism evidence="3 4">
    <name type="scientific">Handelsmanbacteria sp. (strain RIFCSPLOWO2_12_FULL_64_10)</name>
    <dbReference type="NCBI Taxonomy" id="1817868"/>
    <lineage>
        <taxon>Bacteria</taxon>
        <taxon>Candidatus Handelsmaniibacteriota</taxon>
    </lineage>
</organism>
<reference evidence="3 4" key="1">
    <citation type="journal article" date="2016" name="Nat. Commun.">
        <title>Thousands of microbial genomes shed light on interconnected biogeochemical processes in an aquifer system.</title>
        <authorList>
            <person name="Anantharaman K."/>
            <person name="Brown C.T."/>
            <person name="Hug L.A."/>
            <person name="Sharon I."/>
            <person name="Castelle C.J."/>
            <person name="Probst A.J."/>
            <person name="Thomas B.C."/>
            <person name="Singh A."/>
            <person name="Wilkins M.J."/>
            <person name="Karaoz U."/>
            <person name="Brodie E.L."/>
            <person name="Williams K.H."/>
            <person name="Hubbard S.S."/>
            <person name="Banfield J.F."/>
        </authorList>
    </citation>
    <scope>NUCLEOTIDE SEQUENCE [LARGE SCALE GENOMIC DNA]</scope>
    <source>
        <strain evidence="4">RIFCSPLOWO2_12_FULL_64_10</strain>
    </source>
</reference>
<gene>
    <name evidence="3" type="ORF">A3F84_16190</name>
</gene>
<keyword evidence="1" id="KW-0732">Signal</keyword>
<dbReference type="SUPFAM" id="SSF53955">
    <property type="entry name" value="Lysozyme-like"/>
    <property type="match status" value="1"/>
</dbReference>
<dbReference type="Pfam" id="PF01464">
    <property type="entry name" value="SLT"/>
    <property type="match status" value="1"/>
</dbReference>
<dbReference type="InterPro" id="IPR023346">
    <property type="entry name" value="Lysozyme-like_dom_sf"/>
</dbReference>
<comment type="caution">
    <text evidence="3">The sequence shown here is derived from an EMBL/GenBank/DDBJ whole genome shotgun (WGS) entry which is preliminary data.</text>
</comment>
<evidence type="ECO:0000313" key="4">
    <source>
        <dbReference type="Proteomes" id="UP000178606"/>
    </source>
</evidence>
<evidence type="ECO:0000259" key="2">
    <source>
        <dbReference type="Pfam" id="PF01464"/>
    </source>
</evidence>
<feature type="chain" id="PRO_5009523586" description="Transglycosylase SLT domain-containing protein" evidence="1">
    <location>
        <begin position="21"/>
        <end position="327"/>
    </location>
</feature>
<dbReference type="Gene3D" id="1.10.530.10">
    <property type="match status" value="1"/>
</dbReference>
<sequence length="327" mass="36834">MRPLPLVLFVALVIPSLALAEQPAVLFPRPPELREAVEFWKRVFAVYGTDHGVVHDSENLTVVYGVEGLGSRAESGRDRERQRAQKSILARYQRALERFANGQADTARLVGDDLRVWTALGKTTDRPRYRRALETLRLQVGQRDRFERGLIASKPYLEEIRQILRSHGVSDSLAVLPFIESAFNVRASSKAGAAGLWQITRPAGRRFLRINRRVDERRDPFKSTRAAAKILKENHAFLGTWPLAITAYNHGPGGMAKAVKTLGTRDIATIIQRYKGKRFGFASRNFYPEFLAALDVIHNRQEYYSGLPAPPLAEDLVQTQGHGQGRR</sequence>
<dbReference type="EMBL" id="MFKF01000148">
    <property type="protein sequence ID" value="OGG52274.1"/>
    <property type="molecule type" value="Genomic_DNA"/>
</dbReference>
<evidence type="ECO:0000256" key="1">
    <source>
        <dbReference type="SAM" id="SignalP"/>
    </source>
</evidence>
<evidence type="ECO:0000313" key="3">
    <source>
        <dbReference type="EMBL" id="OGG52274.1"/>
    </source>
</evidence>
<dbReference type="InterPro" id="IPR008258">
    <property type="entry name" value="Transglycosylase_SLT_dom_1"/>
</dbReference>
<feature type="domain" description="Transglycosylase SLT" evidence="2">
    <location>
        <begin position="170"/>
        <end position="269"/>
    </location>
</feature>
<accession>A0A1F6CSZ7</accession>